<protein>
    <submittedName>
        <fullName evidence="1">Uncharacterized protein</fullName>
    </submittedName>
</protein>
<organism evidence="1 2">
    <name type="scientific">Pseudomonas endophytica</name>
    <dbReference type="NCBI Taxonomy" id="1563157"/>
    <lineage>
        <taxon>Bacteria</taxon>
        <taxon>Pseudomonadati</taxon>
        <taxon>Pseudomonadota</taxon>
        <taxon>Gammaproteobacteria</taxon>
        <taxon>Pseudomonadales</taxon>
        <taxon>Pseudomonadaceae</taxon>
        <taxon>Pseudomonas</taxon>
    </lineage>
</organism>
<keyword evidence="2" id="KW-1185">Reference proteome</keyword>
<proteinExistence type="predicted"/>
<comment type="caution">
    <text evidence="1">The sequence shown here is derived from an EMBL/GenBank/DDBJ whole genome shotgun (WGS) entry which is preliminary data.</text>
</comment>
<accession>A0A0N8VS11</accession>
<reference evidence="1 2" key="1">
    <citation type="submission" date="2015-10" db="EMBL/GenBank/DDBJ databases">
        <title>Pseudomonas helleri sp. nov. and Pseudomonas weihenstephanensis sp. nov., isolated from raw cows milk.</title>
        <authorList>
            <person name="Von Neubeck M."/>
            <person name="Huptas C."/>
            <person name="Wenning M."/>
            <person name="Scherer S."/>
        </authorList>
    </citation>
    <scope>NUCLEOTIDE SEQUENCE [LARGE SCALE GENOMIC DNA]</scope>
    <source>
        <strain evidence="1 2">BSTT44</strain>
    </source>
</reference>
<evidence type="ECO:0000313" key="1">
    <source>
        <dbReference type="EMBL" id="KQB52028.1"/>
    </source>
</evidence>
<name>A0A0N8VS11_9PSED</name>
<sequence>MAVVTIYRTAADLLKHQHGAHECPQIIFKTSNGALPRASPPQLCAQDVFQHFGTTLAYALVSAGIGSPTIRTLEIAP</sequence>
<dbReference type="Proteomes" id="UP000050342">
    <property type="component" value="Unassembled WGS sequence"/>
</dbReference>
<dbReference type="AlphaFoldDB" id="A0A0N8VS11"/>
<gene>
    <name evidence="1" type="ORF">AQS70_15865</name>
</gene>
<dbReference type="STRING" id="1563157.AQS70_15865"/>
<evidence type="ECO:0000313" key="2">
    <source>
        <dbReference type="Proteomes" id="UP000050342"/>
    </source>
</evidence>
<dbReference type="EMBL" id="LLWH01000211">
    <property type="protein sequence ID" value="KQB52028.1"/>
    <property type="molecule type" value="Genomic_DNA"/>
</dbReference>